<dbReference type="PANTHER" id="PTHR17985:SF8">
    <property type="entry name" value="TRANSPORT AND GOLGI ORGANIZATION PROTEIN 2 HOMOLOG"/>
    <property type="match status" value="1"/>
</dbReference>
<dbReference type="RefSeq" id="WP_256531831.1">
    <property type="nucleotide sequence ID" value="NZ_CP101824.1"/>
</dbReference>
<protein>
    <submittedName>
        <fullName evidence="1">NRDE family protein</fullName>
    </submittedName>
</protein>
<dbReference type="Proteomes" id="UP001595846">
    <property type="component" value="Unassembled WGS sequence"/>
</dbReference>
<reference evidence="1 2" key="1">
    <citation type="journal article" date="2019" name="Int. J. Syst. Evol. Microbiol.">
        <title>The Global Catalogue of Microorganisms (GCM) 10K type strain sequencing project: providing services to taxonomists for standard genome sequencing and annotation.</title>
        <authorList>
            <consortium name="The Broad Institute Genomics Platform"/>
            <consortium name="The Broad Institute Genome Sequencing Center for Infectious Disease"/>
            <person name="Wu L."/>
            <person name="Ma J."/>
        </authorList>
    </citation>
    <scope>NUCLEOTIDE SEQUENCE [LARGE SCALE GENOMIC DNA]</scope>
    <source>
        <strain evidence="1 2">IBRC-M 10256</strain>
    </source>
</reference>
<dbReference type="EMBL" id="JBHSAQ010000001">
    <property type="protein sequence ID" value="MFC3957240.1"/>
    <property type="molecule type" value="Genomic_DNA"/>
</dbReference>
<dbReference type="InterPro" id="IPR008551">
    <property type="entry name" value="TANGO2"/>
</dbReference>
<dbReference type="GeneID" id="73904593"/>
<keyword evidence="2" id="KW-1185">Reference proteome</keyword>
<proteinExistence type="predicted"/>
<name>A0ABD5NK69_9EURY</name>
<sequence>MCTFILAWRVFDDTPVVAAATRDESLDRPSEPPARYSDDPIVVAPRDAEAGGTWIGVNEHGLLVAVTNRWTDAELAGDRSRGSLVADALASASAAAAANLVADAVETDEYDGFYLALADSSDAIVCAWDGTLDRIDLDPGVHVLVNVGLAADPAVPSRRESVGREHAENARLVRTALAPDADDSPTDWLDRARRVMADHDYGVCRHGESYGTRSASLVSVGATTSYEYADGPPCEAPVEPVGLESHI</sequence>
<evidence type="ECO:0000313" key="1">
    <source>
        <dbReference type="EMBL" id="MFC3957240.1"/>
    </source>
</evidence>
<evidence type="ECO:0000313" key="2">
    <source>
        <dbReference type="Proteomes" id="UP001595846"/>
    </source>
</evidence>
<organism evidence="1 2">
    <name type="scientific">Halovivax cerinus</name>
    <dbReference type="NCBI Taxonomy" id="1487865"/>
    <lineage>
        <taxon>Archaea</taxon>
        <taxon>Methanobacteriati</taxon>
        <taxon>Methanobacteriota</taxon>
        <taxon>Stenosarchaea group</taxon>
        <taxon>Halobacteria</taxon>
        <taxon>Halobacteriales</taxon>
        <taxon>Natrialbaceae</taxon>
        <taxon>Halovivax</taxon>
    </lineage>
</organism>
<gene>
    <name evidence="1" type="ORF">ACFOUR_02480</name>
</gene>
<dbReference type="Gene3D" id="3.60.60.10">
    <property type="entry name" value="Penicillin V Acylase, Chain A"/>
    <property type="match status" value="1"/>
</dbReference>
<accession>A0ABD5NK69</accession>
<dbReference type="PANTHER" id="PTHR17985">
    <property type="entry name" value="SER/THR-RICH PROTEIN T10 IN DGCR REGION"/>
    <property type="match status" value="1"/>
</dbReference>
<dbReference type="AlphaFoldDB" id="A0ABD5NK69"/>
<dbReference type="Pfam" id="PF05742">
    <property type="entry name" value="TANGO2"/>
    <property type="match status" value="1"/>
</dbReference>
<comment type="caution">
    <text evidence="1">The sequence shown here is derived from an EMBL/GenBank/DDBJ whole genome shotgun (WGS) entry which is preliminary data.</text>
</comment>